<feature type="transmembrane region" description="Helical" evidence="7">
    <location>
        <begin position="78"/>
        <end position="99"/>
    </location>
</feature>
<dbReference type="Gene3D" id="1.20.1250.20">
    <property type="entry name" value="MFS general substrate transporter like domains"/>
    <property type="match status" value="1"/>
</dbReference>
<feature type="transmembrane region" description="Helical" evidence="7">
    <location>
        <begin position="174"/>
        <end position="193"/>
    </location>
</feature>
<feature type="transmembrane region" description="Helical" evidence="7">
    <location>
        <begin position="223"/>
        <end position="248"/>
    </location>
</feature>
<sequence>MHDPYAALRVAAFRRYIAGLLTLILATQIQGVVVSWQVYAVTHDALSLGLIGLAEALPFIGFALWAGHVADRVDRRKLTIGATVVLTLCSAALLALSLAPPAARTHVALIYAIIFVSGIARSFLNPARTALSTELVPRALLANSLTWRSTTWQTAAVGGPALGGVLYALAGAPLAYALDTALMLIALVAFVRVRHTPAPRPPATVSVGRSLLEGIAFVRRQPVLLGAMSLDLFSVLFGGAVALLPIFANEILRVGPQGLGMLRAAPAAGAVLVSLWLAHRPPVSRTGPVLLGVVAAFGLTMIGFGLSRSFALSVALLVASGGVDMVSVNIRSMLLQLLVPEHLLGRVSSVNQIFIGSSNEIGAFESGVAARLLGAAPSVVLGGALTLAVVGVTAWAVPALRKMGAIPHADDRAAA</sequence>
<dbReference type="AlphaFoldDB" id="A0AA37QAZ5"/>
<comment type="subcellular location">
    <subcellularLocation>
        <location evidence="1">Cell membrane</location>
        <topology evidence="1">Multi-pass membrane protein</topology>
    </subcellularLocation>
</comment>
<evidence type="ECO:0000256" key="7">
    <source>
        <dbReference type="SAM" id="Phobius"/>
    </source>
</evidence>
<reference evidence="8" key="1">
    <citation type="submission" date="2022-08" db="EMBL/GenBank/DDBJ databases">
        <title>Draft genome sequencing of Roseisolibacter agri AW1220.</title>
        <authorList>
            <person name="Tobiishi Y."/>
            <person name="Tonouchi A."/>
        </authorList>
    </citation>
    <scope>NUCLEOTIDE SEQUENCE</scope>
    <source>
        <strain evidence="8">AW1220</strain>
    </source>
</reference>
<protein>
    <submittedName>
        <fullName evidence="8">MFS transporter</fullName>
    </submittedName>
</protein>
<evidence type="ECO:0000256" key="1">
    <source>
        <dbReference type="ARBA" id="ARBA00004651"/>
    </source>
</evidence>
<evidence type="ECO:0000256" key="4">
    <source>
        <dbReference type="ARBA" id="ARBA00022692"/>
    </source>
</evidence>
<keyword evidence="5 7" id="KW-1133">Transmembrane helix</keyword>
<dbReference type="GO" id="GO:0005886">
    <property type="term" value="C:plasma membrane"/>
    <property type="evidence" value="ECO:0007669"/>
    <property type="project" value="UniProtKB-SubCell"/>
</dbReference>
<dbReference type="PANTHER" id="PTHR23513">
    <property type="entry name" value="INTEGRAL MEMBRANE EFFLUX PROTEIN-RELATED"/>
    <property type="match status" value="1"/>
</dbReference>
<proteinExistence type="predicted"/>
<organism evidence="8 9">
    <name type="scientific">Roseisolibacter agri</name>
    <dbReference type="NCBI Taxonomy" id="2014610"/>
    <lineage>
        <taxon>Bacteria</taxon>
        <taxon>Pseudomonadati</taxon>
        <taxon>Gemmatimonadota</taxon>
        <taxon>Gemmatimonadia</taxon>
        <taxon>Gemmatimonadales</taxon>
        <taxon>Gemmatimonadaceae</taxon>
        <taxon>Roseisolibacter</taxon>
    </lineage>
</organism>
<comment type="caution">
    <text evidence="8">The sequence shown here is derived from an EMBL/GenBank/DDBJ whole genome shotgun (WGS) entry which is preliminary data.</text>
</comment>
<dbReference type="InterPro" id="IPR010290">
    <property type="entry name" value="TM_effector"/>
</dbReference>
<feature type="transmembrane region" description="Helical" evidence="7">
    <location>
        <begin position="260"/>
        <end position="278"/>
    </location>
</feature>
<gene>
    <name evidence="8" type="ORF">rosag_20940</name>
</gene>
<dbReference type="PANTHER" id="PTHR23513:SF9">
    <property type="entry name" value="ENTEROBACTIN EXPORTER ENTS"/>
    <property type="match status" value="1"/>
</dbReference>
<name>A0AA37QAZ5_9BACT</name>
<feature type="transmembrane region" description="Helical" evidence="7">
    <location>
        <begin position="290"/>
        <end position="319"/>
    </location>
</feature>
<feature type="transmembrane region" description="Helical" evidence="7">
    <location>
        <begin position="45"/>
        <end position="66"/>
    </location>
</feature>
<evidence type="ECO:0000256" key="2">
    <source>
        <dbReference type="ARBA" id="ARBA00022448"/>
    </source>
</evidence>
<feature type="transmembrane region" description="Helical" evidence="7">
    <location>
        <begin position="16"/>
        <end position="39"/>
    </location>
</feature>
<dbReference type="Pfam" id="PF05977">
    <property type="entry name" value="MFS_3"/>
    <property type="match status" value="1"/>
</dbReference>
<evidence type="ECO:0000313" key="8">
    <source>
        <dbReference type="EMBL" id="GLC25581.1"/>
    </source>
</evidence>
<keyword evidence="6 7" id="KW-0472">Membrane</keyword>
<feature type="transmembrane region" description="Helical" evidence="7">
    <location>
        <begin position="105"/>
        <end position="124"/>
    </location>
</feature>
<evidence type="ECO:0000256" key="5">
    <source>
        <dbReference type="ARBA" id="ARBA00022989"/>
    </source>
</evidence>
<dbReference type="CDD" id="cd06173">
    <property type="entry name" value="MFS_MefA_like"/>
    <property type="match status" value="1"/>
</dbReference>
<evidence type="ECO:0000313" key="9">
    <source>
        <dbReference type="Proteomes" id="UP001161325"/>
    </source>
</evidence>
<dbReference type="Proteomes" id="UP001161325">
    <property type="component" value="Unassembled WGS sequence"/>
</dbReference>
<keyword evidence="3" id="KW-1003">Cell membrane</keyword>
<evidence type="ECO:0000256" key="3">
    <source>
        <dbReference type="ARBA" id="ARBA00022475"/>
    </source>
</evidence>
<keyword evidence="2" id="KW-0813">Transport</keyword>
<keyword evidence="4 7" id="KW-0812">Transmembrane</keyword>
<dbReference type="SUPFAM" id="SSF103473">
    <property type="entry name" value="MFS general substrate transporter"/>
    <property type="match status" value="1"/>
</dbReference>
<evidence type="ECO:0000256" key="6">
    <source>
        <dbReference type="ARBA" id="ARBA00023136"/>
    </source>
</evidence>
<keyword evidence="9" id="KW-1185">Reference proteome</keyword>
<accession>A0AA37QAZ5</accession>
<dbReference type="EMBL" id="BRXS01000003">
    <property type="protein sequence ID" value="GLC25581.1"/>
    <property type="molecule type" value="Genomic_DNA"/>
</dbReference>
<feature type="transmembrane region" description="Helical" evidence="7">
    <location>
        <begin position="375"/>
        <end position="397"/>
    </location>
</feature>
<dbReference type="RefSeq" id="WP_284350035.1">
    <property type="nucleotide sequence ID" value="NZ_BRXS01000003.1"/>
</dbReference>
<dbReference type="InterPro" id="IPR036259">
    <property type="entry name" value="MFS_trans_sf"/>
</dbReference>